<dbReference type="PROSITE" id="PS50850">
    <property type="entry name" value="MFS"/>
    <property type="match status" value="1"/>
</dbReference>
<evidence type="ECO:0000256" key="3">
    <source>
        <dbReference type="ARBA" id="ARBA00022692"/>
    </source>
</evidence>
<dbReference type="PROSITE" id="PS00216">
    <property type="entry name" value="SUGAR_TRANSPORT_1"/>
    <property type="match status" value="2"/>
</dbReference>
<evidence type="ECO:0000313" key="8">
    <source>
        <dbReference type="EMBL" id="TLS52345.1"/>
    </source>
</evidence>
<comment type="subcellular location">
    <subcellularLocation>
        <location evidence="1">Cell membrane</location>
        <topology evidence="1">Multi-pass membrane protein</topology>
    </subcellularLocation>
</comment>
<dbReference type="CDD" id="cd17316">
    <property type="entry name" value="MFS_SV2_like"/>
    <property type="match status" value="1"/>
</dbReference>
<feature type="transmembrane region" description="Helical" evidence="6">
    <location>
        <begin position="49"/>
        <end position="71"/>
    </location>
</feature>
<evidence type="ECO:0000259" key="7">
    <source>
        <dbReference type="PROSITE" id="PS50850"/>
    </source>
</evidence>
<name>A0A5R9GKS8_9BACL</name>
<gene>
    <name evidence="8" type="ORF">FE782_10245</name>
</gene>
<feature type="transmembrane region" description="Helical" evidence="6">
    <location>
        <begin position="364"/>
        <end position="385"/>
    </location>
</feature>
<evidence type="ECO:0000256" key="4">
    <source>
        <dbReference type="ARBA" id="ARBA00022989"/>
    </source>
</evidence>
<feature type="transmembrane region" description="Helical" evidence="6">
    <location>
        <begin position="335"/>
        <end position="358"/>
    </location>
</feature>
<evidence type="ECO:0000256" key="2">
    <source>
        <dbReference type="ARBA" id="ARBA00022448"/>
    </source>
</evidence>
<feature type="transmembrane region" description="Helical" evidence="6">
    <location>
        <begin position="12"/>
        <end position="37"/>
    </location>
</feature>
<feature type="transmembrane region" description="Helical" evidence="6">
    <location>
        <begin position="276"/>
        <end position="295"/>
    </location>
</feature>
<dbReference type="InterPro" id="IPR036259">
    <property type="entry name" value="MFS_trans_sf"/>
</dbReference>
<dbReference type="EMBL" id="VCIW01000005">
    <property type="protein sequence ID" value="TLS52345.1"/>
    <property type="molecule type" value="Genomic_DNA"/>
</dbReference>
<dbReference type="Gene3D" id="1.20.1250.20">
    <property type="entry name" value="MFS general substrate transporter like domains"/>
    <property type="match status" value="2"/>
</dbReference>
<dbReference type="Proteomes" id="UP000309676">
    <property type="component" value="Unassembled WGS sequence"/>
</dbReference>
<comment type="caution">
    <text evidence="8">The sequence shown here is derived from an EMBL/GenBank/DDBJ whole genome shotgun (WGS) entry which is preliminary data.</text>
</comment>
<proteinExistence type="predicted"/>
<dbReference type="GO" id="GO:0005886">
    <property type="term" value="C:plasma membrane"/>
    <property type="evidence" value="ECO:0007669"/>
    <property type="project" value="UniProtKB-SubCell"/>
</dbReference>
<evidence type="ECO:0000256" key="1">
    <source>
        <dbReference type="ARBA" id="ARBA00004651"/>
    </source>
</evidence>
<dbReference type="PANTHER" id="PTHR23508">
    <property type="entry name" value="CARBOXYLIC ACID TRANSPORTER PROTEIN HOMOLOG"/>
    <property type="match status" value="1"/>
</dbReference>
<keyword evidence="9" id="KW-1185">Reference proteome</keyword>
<feature type="transmembrane region" description="Helical" evidence="6">
    <location>
        <begin position="164"/>
        <end position="181"/>
    </location>
</feature>
<dbReference type="Pfam" id="PF07690">
    <property type="entry name" value="MFS_1"/>
    <property type="match status" value="1"/>
</dbReference>
<dbReference type="GO" id="GO:0046943">
    <property type="term" value="F:carboxylic acid transmembrane transporter activity"/>
    <property type="evidence" value="ECO:0007669"/>
    <property type="project" value="TreeGrafter"/>
</dbReference>
<feature type="domain" description="Major facilitator superfamily (MFS) profile" evidence="7">
    <location>
        <begin position="12"/>
        <end position="390"/>
    </location>
</feature>
<dbReference type="AlphaFoldDB" id="A0A5R9GKS8"/>
<organism evidence="8 9">
    <name type="scientific">Paenibacillus antri</name>
    <dbReference type="NCBI Taxonomy" id="2582848"/>
    <lineage>
        <taxon>Bacteria</taxon>
        <taxon>Bacillati</taxon>
        <taxon>Bacillota</taxon>
        <taxon>Bacilli</taxon>
        <taxon>Bacillales</taxon>
        <taxon>Paenibacillaceae</taxon>
        <taxon>Paenibacillus</taxon>
    </lineage>
</organism>
<protein>
    <submittedName>
        <fullName evidence="8">MFS transporter</fullName>
    </submittedName>
</protein>
<evidence type="ECO:0000313" key="9">
    <source>
        <dbReference type="Proteomes" id="UP000309676"/>
    </source>
</evidence>
<dbReference type="InterPro" id="IPR005829">
    <property type="entry name" value="Sugar_transporter_CS"/>
</dbReference>
<dbReference type="RefSeq" id="WP_138194001.1">
    <property type="nucleotide sequence ID" value="NZ_VCIW01000005.1"/>
</dbReference>
<feature type="transmembrane region" description="Helical" evidence="6">
    <location>
        <begin position="103"/>
        <end position="124"/>
    </location>
</feature>
<keyword evidence="4 6" id="KW-1133">Transmembrane helix</keyword>
<accession>A0A5R9GKS8</accession>
<dbReference type="InterPro" id="IPR011701">
    <property type="entry name" value="MFS"/>
</dbReference>
<feature type="transmembrane region" description="Helical" evidence="6">
    <location>
        <begin position="250"/>
        <end position="269"/>
    </location>
</feature>
<reference evidence="8 9" key="1">
    <citation type="submission" date="2019-05" db="EMBL/GenBank/DDBJ databases">
        <authorList>
            <person name="Narsing Rao M.P."/>
            <person name="Li W.J."/>
        </authorList>
    </citation>
    <scope>NUCLEOTIDE SEQUENCE [LARGE SCALE GENOMIC DNA]</scope>
    <source>
        <strain evidence="8 9">SYSU_K30003</strain>
    </source>
</reference>
<dbReference type="PROSITE" id="PS00217">
    <property type="entry name" value="SUGAR_TRANSPORT_2"/>
    <property type="match status" value="1"/>
</dbReference>
<dbReference type="OrthoDB" id="9787026at2"/>
<keyword evidence="3 6" id="KW-0812">Transmembrane</keyword>
<keyword evidence="2" id="KW-0813">Transport</keyword>
<feature type="transmembrane region" description="Helical" evidence="6">
    <location>
        <begin position="301"/>
        <end position="323"/>
    </location>
</feature>
<dbReference type="InterPro" id="IPR020846">
    <property type="entry name" value="MFS_dom"/>
</dbReference>
<sequence>MSTSTSSTYRKVFWSAGFGWMFDAMDVGLLSFILVMLKEEWRLTPSEGGLLGTMNMVGMAMGAFLGGYYADRIGRRPVFLYTLALFGLASVGSAAATGFLSMLVLRFLMGLGLGAELPVASTLVNEFAPEAKRGRAVVLLESFWAFGWILAAVIAYFVMPAYGWRTAVLIGAFPLLYAVAIRRNIPESPAFVRRDDDRVTVRDIFTVYRKPTIALWSVWLAISFSYYGMFLWLPSVLVDKGYTLIKSFEYVLLMTLAQLPGYFSAAYLVERWGRKPTLAAFMAMTAVAAVGFGASESDGYLLLYGALLSFFNLGAWGALYAYTPENYPARVRASGAGFASAFGRVGSIVAPFLVGAFIDNQVGYLVIFGMFTVVLLIGAFLLMFLGTETRPLR</sequence>
<evidence type="ECO:0000256" key="6">
    <source>
        <dbReference type="SAM" id="Phobius"/>
    </source>
</evidence>
<feature type="transmembrane region" description="Helical" evidence="6">
    <location>
        <begin position="136"/>
        <end position="158"/>
    </location>
</feature>
<feature type="transmembrane region" description="Helical" evidence="6">
    <location>
        <begin position="212"/>
        <end position="230"/>
    </location>
</feature>
<dbReference type="PANTHER" id="PTHR23508:SF10">
    <property type="entry name" value="CARBOXYLIC ACID TRANSPORTER PROTEIN HOMOLOG"/>
    <property type="match status" value="1"/>
</dbReference>
<dbReference type="SUPFAM" id="SSF103473">
    <property type="entry name" value="MFS general substrate transporter"/>
    <property type="match status" value="1"/>
</dbReference>
<feature type="transmembrane region" description="Helical" evidence="6">
    <location>
        <begin position="78"/>
        <end position="97"/>
    </location>
</feature>
<keyword evidence="5 6" id="KW-0472">Membrane</keyword>
<evidence type="ECO:0000256" key="5">
    <source>
        <dbReference type="ARBA" id="ARBA00023136"/>
    </source>
</evidence>